<dbReference type="GO" id="GO:0005886">
    <property type="term" value="C:plasma membrane"/>
    <property type="evidence" value="ECO:0007669"/>
    <property type="project" value="TreeGrafter"/>
</dbReference>
<evidence type="ECO:0000256" key="9">
    <source>
        <dbReference type="SAM" id="Phobius"/>
    </source>
</evidence>
<evidence type="ECO:0000256" key="1">
    <source>
        <dbReference type="ARBA" id="ARBA00004606"/>
    </source>
</evidence>
<dbReference type="OrthoDB" id="412647at2759"/>
<dbReference type="GO" id="GO:0015926">
    <property type="term" value="F:glucosidase activity"/>
    <property type="evidence" value="ECO:0007669"/>
    <property type="project" value="TreeGrafter"/>
</dbReference>
<gene>
    <name evidence="11" type="ORF">BB561_006415</name>
</gene>
<dbReference type="AlphaFoldDB" id="A0A2T9Y4H5"/>
<keyword evidence="5 9" id="KW-1133">Transmembrane helix</keyword>
<dbReference type="GO" id="GO:0005789">
    <property type="term" value="C:endoplasmic reticulum membrane"/>
    <property type="evidence" value="ECO:0007669"/>
    <property type="project" value="TreeGrafter"/>
</dbReference>
<comment type="caution">
    <text evidence="11">The sequence shown here is derived from an EMBL/GenBank/DDBJ whole genome shotgun (WGS) entry which is preliminary data.</text>
</comment>
<evidence type="ECO:0000256" key="2">
    <source>
        <dbReference type="ARBA" id="ARBA00010962"/>
    </source>
</evidence>
<dbReference type="STRING" id="133385.A0A2T9Y4H5"/>
<keyword evidence="4" id="KW-0735">Signal-anchor</keyword>
<evidence type="ECO:0000256" key="5">
    <source>
        <dbReference type="ARBA" id="ARBA00022989"/>
    </source>
</evidence>
<comment type="similarity">
    <text evidence="2">Belongs to the SKN1/KRE6 family.</text>
</comment>
<dbReference type="GO" id="GO:0006078">
    <property type="term" value="P:(1-&gt;6)-beta-D-glucan biosynthetic process"/>
    <property type="evidence" value="ECO:0007669"/>
    <property type="project" value="TreeGrafter"/>
</dbReference>
<dbReference type="SUPFAM" id="SSF49899">
    <property type="entry name" value="Concanavalin A-like lectins/glucanases"/>
    <property type="match status" value="1"/>
</dbReference>
<keyword evidence="8" id="KW-0961">Cell wall biogenesis/degradation</keyword>
<evidence type="ECO:0000256" key="3">
    <source>
        <dbReference type="ARBA" id="ARBA00022692"/>
    </source>
</evidence>
<reference evidence="11 12" key="1">
    <citation type="journal article" date="2018" name="MBio">
        <title>Comparative Genomics Reveals the Core Gene Toolbox for the Fungus-Insect Symbiosis.</title>
        <authorList>
            <person name="Wang Y."/>
            <person name="Stata M."/>
            <person name="Wang W."/>
            <person name="Stajich J.E."/>
            <person name="White M.M."/>
            <person name="Moncalvo J.M."/>
        </authorList>
    </citation>
    <scope>NUCLEOTIDE SEQUENCE [LARGE SCALE GENOMIC DNA]</scope>
    <source>
        <strain evidence="11 12">SWE-8-4</strain>
    </source>
</reference>
<dbReference type="Proteomes" id="UP000245383">
    <property type="component" value="Unassembled WGS sequence"/>
</dbReference>
<accession>A0A2T9Y4H5</accession>
<name>A0A2T9Y4H5_9FUNG</name>
<keyword evidence="12" id="KW-1185">Reference proteome</keyword>
<sequence length="665" mass="75624">MQKTKDLFLEKNISANNLNTGLKGESKENSIHVHKNILETPHFSANGKSGTKENIIISNESSVNNSNNDSLNVSNNTHINDQYIDDHGFQEFQESKFQYAKRLLNVNFLCLVFISLVFILLALILPILITRISKKKNYITLSKEDLAMIAYAKNTTSKGQPLVPKTFRIDPDTPDTAKLFKSSTNEFWQLVFSDEFNQDGRKFGPGDDPVWEAQDLHYWPTNDLEYYHPKQVTTKNGSLQLTIDKIKTDKNFDYTSGMMNSWNKFCFQGGYIEVRASFPGDGKAQGFWPAAWTLGNLGRAGYGASNDGTWPYTYNSCDNGVLVNQTNSFLSHLPGQRLNACVCKGDHPSPGIGRGAPEIDIFEGATRGGETNTLSMSLQVAPFDFHYTVNNTHTKIFDKADYNSYTGGELQQSVSAIYTYDPLLAGKDKYGVYGFEYLPGPDGYVQWYADGKPVYRVSAKAIGPNPLSKVTQRLISEEPMYLLLNLGMSNSWSSVELEKLAFPSTLKFDYVRLYQHPDRIRLSCDPPDRPTADYIMNHPRAYYNKYYRFWTRRYAKSGFIEKRFSEECLFCRNIAIKTIEHMLLECSRWQALRADILAQYINIYRAQELKLSSTRIRKNPTVLCVKTTLATAKFFNAIALPRYLMLNSIRLVPIPPNQCPPVRRL</sequence>
<dbReference type="InterPro" id="IPR013320">
    <property type="entry name" value="ConA-like_dom_sf"/>
</dbReference>
<dbReference type="InterPro" id="IPR005629">
    <property type="entry name" value="Skn1/Kre6/Sbg1"/>
</dbReference>
<keyword evidence="3 9" id="KW-0812">Transmembrane</keyword>
<dbReference type="InterPro" id="IPR000757">
    <property type="entry name" value="Beta-glucanase-like"/>
</dbReference>
<feature type="transmembrane region" description="Helical" evidence="9">
    <location>
        <begin position="106"/>
        <end position="129"/>
    </location>
</feature>
<proteinExistence type="inferred from homology"/>
<evidence type="ECO:0000313" key="12">
    <source>
        <dbReference type="Proteomes" id="UP000245383"/>
    </source>
</evidence>
<evidence type="ECO:0000256" key="8">
    <source>
        <dbReference type="ARBA" id="ARBA00023316"/>
    </source>
</evidence>
<keyword evidence="6 9" id="KW-0472">Membrane</keyword>
<feature type="domain" description="GH16" evidence="10">
    <location>
        <begin position="178"/>
        <end position="519"/>
    </location>
</feature>
<dbReference type="Gene3D" id="2.60.120.200">
    <property type="match status" value="1"/>
</dbReference>
<dbReference type="PROSITE" id="PS51762">
    <property type="entry name" value="GH16_2"/>
    <property type="match status" value="1"/>
</dbReference>
<dbReference type="PANTHER" id="PTHR31361:SF1">
    <property type="entry name" value="BETA-GLUCAN SYNTHESIS-ASSOCIATED PROTEIN KRE6-RELATED"/>
    <property type="match status" value="1"/>
</dbReference>
<dbReference type="Pfam" id="PF03935">
    <property type="entry name" value="SKN1_KRE6_Sbg1"/>
    <property type="match status" value="1"/>
</dbReference>
<evidence type="ECO:0000256" key="4">
    <source>
        <dbReference type="ARBA" id="ARBA00022968"/>
    </source>
</evidence>
<dbReference type="PANTHER" id="PTHR31361">
    <property type="entry name" value="BETA-GLUCAN SYNTHESIS-ASSOCIATED PROTEIN KRE6-RELATED"/>
    <property type="match status" value="1"/>
</dbReference>
<evidence type="ECO:0000259" key="10">
    <source>
        <dbReference type="PROSITE" id="PS51762"/>
    </source>
</evidence>
<comment type="subcellular location">
    <subcellularLocation>
        <location evidence="1">Membrane</location>
        <topology evidence="1">Single-pass type II membrane protein</topology>
    </subcellularLocation>
</comment>
<organism evidence="11 12">
    <name type="scientific">Smittium simulii</name>
    <dbReference type="NCBI Taxonomy" id="133385"/>
    <lineage>
        <taxon>Eukaryota</taxon>
        <taxon>Fungi</taxon>
        <taxon>Fungi incertae sedis</taxon>
        <taxon>Zoopagomycota</taxon>
        <taxon>Kickxellomycotina</taxon>
        <taxon>Harpellomycetes</taxon>
        <taxon>Harpellales</taxon>
        <taxon>Legeriomycetaceae</taxon>
        <taxon>Smittium</taxon>
    </lineage>
</organism>
<evidence type="ECO:0000256" key="7">
    <source>
        <dbReference type="ARBA" id="ARBA00023180"/>
    </source>
</evidence>
<evidence type="ECO:0000313" key="11">
    <source>
        <dbReference type="EMBL" id="PVU87240.1"/>
    </source>
</evidence>
<dbReference type="EMBL" id="MBFR01000532">
    <property type="protein sequence ID" value="PVU87240.1"/>
    <property type="molecule type" value="Genomic_DNA"/>
</dbReference>
<dbReference type="GO" id="GO:0071555">
    <property type="term" value="P:cell wall organization"/>
    <property type="evidence" value="ECO:0007669"/>
    <property type="project" value="UniProtKB-KW"/>
</dbReference>
<protein>
    <recommendedName>
        <fullName evidence="10">GH16 domain-containing protein</fullName>
    </recommendedName>
</protein>
<keyword evidence="7" id="KW-0325">Glycoprotein</keyword>
<evidence type="ECO:0000256" key="6">
    <source>
        <dbReference type="ARBA" id="ARBA00023136"/>
    </source>
</evidence>